<keyword evidence="3 6" id="KW-0812">Transmembrane</keyword>
<dbReference type="Gene3D" id="1.20.1740.10">
    <property type="entry name" value="Amino acid/polyamine transporter I"/>
    <property type="match status" value="1"/>
</dbReference>
<keyword evidence="4 6" id="KW-1133">Transmembrane helix</keyword>
<proteinExistence type="predicted"/>
<evidence type="ECO:0000256" key="3">
    <source>
        <dbReference type="ARBA" id="ARBA00022692"/>
    </source>
</evidence>
<dbReference type="InterPro" id="IPR002293">
    <property type="entry name" value="AA/rel_permease1"/>
</dbReference>
<sequence>MIFGRVKSLDAILATAEKKSLHRSLGAFQLTLLGIGAVIGTGIFVLTSEAAQKAGPGMLLSFIVAGFVCAVAALCYSELASMVPVAGSAYTYTYAVVGELLAWMVGWALILEYAVGASAVAVGWSNHAVGLLSASGFHFPAIISNADALMAHIQLAFGAAPSVDLTTAETVGGWINLPAVLISIAVMGLLVLGTTESAFVNAILVCIKIAALLLFVALTWPGMNTAHFEPFLPTGSIGVFGAAASIFFAYVGFDAVSTAAEETKNPQRNVPIGLIGSLVVCTIFYLLVASGAIGAIGSQPVTGANGALLEPGSAEMAGRCAAITASGAIEPLVCSKEALVHVLQVIGHPIFGWFVGLAAVLALPSVVLMMMYGQTRIFFTMARDGLLPTKLASVHPKFRTPHIVTYVTGAAATIAAAFLPVGKLADYSNSGTLFAFLMVAVSVMVLRKTDPARKRPFRTPLVWIVAPLAIIGCIALYLSLPLTAILVLPIWGILGLLVYFLYSRSRSFVGRGVIDDSGEAAPDATHR</sequence>
<evidence type="ECO:0000256" key="4">
    <source>
        <dbReference type="ARBA" id="ARBA00022989"/>
    </source>
</evidence>
<dbReference type="Pfam" id="PF13520">
    <property type="entry name" value="AA_permease_2"/>
    <property type="match status" value="1"/>
</dbReference>
<evidence type="ECO:0000256" key="2">
    <source>
        <dbReference type="ARBA" id="ARBA00022448"/>
    </source>
</evidence>
<dbReference type="Proteomes" id="UP001210865">
    <property type="component" value="Chromosome"/>
</dbReference>
<feature type="transmembrane region" description="Helical" evidence="6">
    <location>
        <begin position="403"/>
        <end position="421"/>
    </location>
</feature>
<feature type="transmembrane region" description="Helical" evidence="6">
    <location>
        <begin position="59"/>
        <end position="80"/>
    </location>
</feature>
<name>A0ABY7NI45_9SPHN</name>
<dbReference type="RefSeq" id="WP_270075592.1">
    <property type="nucleotide sequence ID" value="NZ_CP115174.1"/>
</dbReference>
<evidence type="ECO:0000256" key="6">
    <source>
        <dbReference type="SAM" id="Phobius"/>
    </source>
</evidence>
<feature type="transmembrane region" description="Helical" evidence="6">
    <location>
        <begin position="100"/>
        <end position="124"/>
    </location>
</feature>
<feature type="transmembrane region" description="Helical" evidence="6">
    <location>
        <begin position="232"/>
        <end position="253"/>
    </location>
</feature>
<organism evidence="7 8">
    <name type="scientific">Sphingomonas abietis</name>
    <dbReference type="NCBI Taxonomy" id="3012344"/>
    <lineage>
        <taxon>Bacteria</taxon>
        <taxon>Pseudomonadati</taxon>
        <taxon>Pseudomonadota</taxon>
        <taxon>Alphaproteobacteria</taxon>
        <taxon>Sphingomonadales</taxon>
        <taxon>Sphingomonadaceae</taxon>
        <taxon>Sphingomonas</taxon>
    </lineage>
</organism>
<comment type="subcellular location">
    <subcellularLocation>
        <location evidence="1">Membrane</location>
        <topology evidence="1">Multi-pass membrane protein</topology>
    </subcellularLocation>
</comment>
<feature type="transmembrane region" description="Helical" evidence="6">
    <location>
        <begin position="427"/>
        <end position="446"/>
    </location>
</feature>
<protein>
    <submittedName>
        <fullName evidence="7">Amino acid permease</fullName>
    </submittedName>
</protein>
<evidence type="ECO:0000256" key="5">
    <source>
        <dbReference type="ARBA" id="ARBA00023136"/>
    </source>
</evidence>
<evidence type="ECO:0000313" key="8">
    <source>
        <dbReference type="Proteomes" id="UP001210865"/>
    </source>
</evidence>
<feature type="transmembrane region" description="Helical" evidence="6">
    <location>
        <begin position="274"/>
        <end position="296"/>
    </location>
</feature>
<dbReference type="EMBL" id="CP115174">
    <property type="protein sequence ID" value="WBO20942.1"/>
    <property type="molecule type" value="Genomic_DNA"/>
</dbReference>
<feature type="transmembrane region" description="Helical" evidence="6">
    <location>
        <begin position="171"/>
        <end position="192"/>
    </location>
</feature>
<accession>A0ABY7NI45</accession>
<evidence type="ECO:0000256" key="1">
    <source>
        <dbReference type="ARBA" id="ARBA00004141"/>
    </source>
</evidence>
<gene>
    <name evidence="7" type="ORF">PBT88_12060</name>
</gene>
<keyword evidence="8" id="KW-1185">Reference proteome</keyword>
<dbReference type="PANTHER" id="PTHR43243">
    <property type="entry name" value="INNER MEMBRANE TRANSPORTER YGJI-RELATED"/>
    <property type="match status" value="1"/>
</dbReference>
<feature type="transmembrane region" description="Helical" evidence="6">
    <location>
        <begin position="350"/>
        <end position="373"/>
    </location>
</feature>
<feature type="transmembrane region" description="Helical" evidence="6">
    <location>
        <begin position="199"/>
        <end position="220"/>
    </location>
</feature>
<feature type="transmembrane region" description="Helical" evidence="6">
    <location>
        <begin position="484"/>
        <end position="502"/>
    </location>
</feature>
<evidence type="ECO:0000313" key="7">
    <source>
        <dbReference type="EMBL" id="WBO20942.1"/>
    </source>
</evidence>
<feature type="transmembrane region" description="Helical" evidence="6">
    <location>
        <begin position="27"/>
        <end position="47"/>
    </location>
</feature>
<keyword evidence="5 6" id="KW-0472">Membrane</keyword>
<dbReference type="PIRSF" id="PIRSF006060">
    <property type="entry name" value="AA_transporter"/>
    <property type="match status" value="1"/>
</dbReference>
<keyword evidence="2" id="KW-0813">Transport</keyword>
<dbReference type="PANTHER" id="PTHR43243:SF4">
    <property type="entry name" value="CATIONIC AMINO ACID TRANSPORTER 4"/>
    <property type="match status" value="1"/>
</dbReference>
<feature type="transmembrane region" description="Helical" evidence="6">
    <location>
        <begin position="458"/>
        <end position="478"/>
    </location>
</feature>
<reference evidence="7 8" key="1">
    <citation type="submission" date="2022-12" db="EMBL/GenBank/DDBJ databases">
        <title>Sphingomonas abieness sp. nov., an endophytic bacterium isolated from Abies koreana.</title>
        <authorList>
            <person name="Jiang L."/>
            <person name="Lee J."/>
        </authorList>
    </citation>
    <scope>NUCLEOTIDE SEQUENCE [LARGE SCALE GENOMIC DNA]</scope>
    <source>
        <strain evidence="8">PAMB 00755</strain>
    </source>
</reference>